<name>A0A1H0ZJD7_9ACTN</name>
<dbReference type="PANTHER" id="PTHR23131">
    <property type="entry name" value="ENDORIBONUCLEASE LACTB2"/>
    <property type="match status" value="1"/>
</dbReference>
<feature type="domain" description="Metallo-beta-lactamase" evidence="1">
    <location>
        <begin position="46"/>
        <end position="260"/>
    </location>
</feature>
<evidence type="ECO:0000313" key="3">
    <source>
        <dbReference type="Proteomes" id="UP000199301"/>
    </source>
</evidence>
<dbReference type="EMBL" id="FNKO01000001">
    <property type="protein sequence ID" value="SDQ27563.1"/>
    <property type="molecule type" value="Genomic_DNA"/>
</dbReference>
<dbReference type="RefSeq" id="WP_092521515.1">
    <property type="nucleotide sequence ID" value="NZ_FNKO01000001.1"/>
</dbReference>
<reference evidence="3" key="1">
    <citation type="submission" date="2016-10" db="EMBL/GenBank/DDBJ databases">
        <authorList>
            <person name="Varghese N."/>
            <person name="Submissions S."/>
        </authorList>
    </citation>
    <scope>NUCLEOTIDE SEQUENCE [LARGE SCALE GENOMIC DNA]</scope>
    <source>
        <strain evidence="3">DSM 45459</strain>
    </source>
</reference>
<organism evidence="2 3">
    <name type="scientific">Actinopolyspora saharensis</name>
    <dbReference type="NCBI Taxonomy" id="995062"/>
    <lineage>
        <taxon>Bacteria</taxon>
        <taxon>Bacillati</taxon>
        <taxon>Actinomycetota</taxon>
        <taxon>Actinomycetes</taxon>
        <taxon>Actinopolysporales</taxon>
        <taxon>Actinopolysporaceae</taxon>
        <taxon>Actinopolyspora</taxon>
    </lineage>
</organism>
<gene>
    <name evidence="2" type="ORF">SAMN04489718_1083</name>
</gene>
<dbReference type="STRING" id="995062.SAMN04489718_1083"/>
<dbReference type="InterPro" id="IPR036866">
    <property type="entry name" value="RibonucZ/Hydroxyglut_hydro"/>
</dbReference>
<dbReference type="SMART" id="SM00849">
    <property type="entry name" value="Lactamase_B"/>
    <property type="match status" value="1"/>
</dbReference>
<dbReference type="Gene3D" id="1.10.10.10">
    <property type="entry name" value="Winged helix-like DNA-binding domain superfamily/Winged helix DNA-binding domain"/>
    <property type="match status" value="1"/>
</dbReference>
<dbReference type="OrthoDB" id="2971563at2"/>
<dbReference type="AlphaFoldDB" id="A0A1H0ZJD7"/>
<accession>A0A1H0ZJD7</accession>
<sequence>MVCLPFTARVVEVIVSSTEWTQPGAHEVAAGVHRIPLPMPGDGLRAVNVYAIRNASAITLIDGGWALAESRERLAEALDGLGAGLDEVDRVLVTHVHRDHYTQAVALRAEIGCRVSLGAEEHPNLRCLTAPDSLPMGKQRAELAACGAEPVLRALNTELDKQAPLHEHHWQLPDEWLTGGDEVELADRTLRVVHTPGHTRGHVVFLDETSGLMFTGDHVLPSITPSVGLEQAPGELPLRDYLESLRAIRALPDARMLPAHGPVRDGVHSRVDELLTHHEDRLETMAATVAGGTSTAYETARALSWTRREHVLDELDPFNRTLAVLETSAHLELLVHRRRLNSRRHEGVLHYTAR</sequence>
<proteinExistence type="predicted"/>
<dbReference type="InterPro" id="IPR001279">
    <property type="entry name" value="Metallo-B-lactamas"/>
</dbReference>
<evidence type="ECO:0000313" key="2">
    <source>
        <dbReference type="EMBL" id="SDQ27563.1"/>
    </source>
</evidence>
<dbReference type="Gene3D" id="3.60.15.10">
    <property type="entry name" value="Ribonuclease Z/Hydroxyacylglutathione hydrolase-like"/>
    <property type="match status" value="1"/>
</dbReference>
<dbReference type="InterPro" id="IPR036388">
    <property type="entry name" value="WH-like_DNA-bd_sf"/>
</dbReference>
<evidence type="ECO:0000259" key="1">
    <source>
        <dbReference type="SMART" id="SM00849"/>
    </source>
</evidence>
<keyword evidence="3" id="KW-1185">Reference proteome</keyword>
<protein>
    <submittedName>
        <fullName evidence="2">Glyoxylase, beta-lactamase superfamily II</fullName>
    </submittedName>
</protein>
<dbReference type="PANTHER" id="PTHR23131:SF4">
    <property type="entry name" value="METALLO-BETA-LACTAMASE SUPERFAMILY POTEIN"/>
    <property type="match status" value="1"/>
</dbReference>
<dbReference type="Pfam" id="PF00753">
    <property type="entry name" value="Lactamase_B"/>
    <property type="match status" value="1"/>
</dbReference>
<dbReference type="Proteomes" id="UP000199301">
    <property type="component" value="Unassembled WGS sequence"/>
</dbReference>
<dbReference type="InterPro" id="IPR050662">
    <property type="entry name" value="Sec-metab_biosynth-thioest"/>
</dbReference>
<dbReference type="SUPFAM" id="SSF56281">
    <property type="entry name" value="Metallo-hydrolase/oxidoreductase"/>
    <property type="match status" value="1"/>
</dbReference>